<dbReference type="InterPro" id="IPR036259">
    <property type="entry name" value="MFS_trans_sf"/>
</dbReference>
<keyword evidence="10" id="KW-1185">Reference proteome</keyword>
<dbReference type="AlphaFoldDB" id="A0A093GBJ8"/>
<protein>
    <submittedName>
        <fullName evidence="9">Thiamine transporter 2</fullName>
    </submittedName>
</protein>
<evidence type="ECO:0000256" key="7">
    <source>
        <dbReference type="SAM" id="MobiDB-lite"/>
    </source>
</evidence>
<keyword evidence="5 8" id="KW-1133">Transmembrane helix</keyword>
<evidence type="ECO:0000313" key="10">
    <source>
        <dbReference type="Proteomes" id="UP000053875"/>
    </source>
</evidence>
<organism evidence="9 10">
    <name type="scientific">Dryobates pubescens</name>
    <name type="common">Downy woodpecker</name>
    <name type="synonym">Picoides pubescens</name>
    <dbReference type="NCBI Taxonomy" id="118200"/>
    <lineage>
        <taxon>Eukaryota</taxon>
        <taxon>Metazoa</taxon>
        <taxon>Chordata</taxon>
        <taxon>Craniata</taxon>
        <taxon>Vertebrata</taxon>
        <taxon>Euteleostomi</taxon>
        <taxon>Archelosauria</taxon>
        <taxon>Archosauria</taxon>
        <taxon>Dinosauria</taxon>
        <taxon>Saurischia</taxon>
        <taxon>Theropoda</taxon>
        <taxon>Coelurosauria</taxon>
        <taxon>Aves</taxon>
        <taxon>Neognathae</taxon>
        <taxon>Neoaves</taxon>
        <taxon>Telluraves</taxon>
        <taxon>Coraciimorphae</taxon>
        <taxon>Piciformes</taxon>
        <taxon>Picidae</taxon>
        <taxon>Dryobates</taxon>
    </lineage>
</organism>
<dbReference type="GO" id="GO:0005886">
    <property type="term" value="C:plasma membrane"/>
    <property type="evidence" value="ECO:0007669"/>
    <property type="project" value="UniProtKB-ARBA"/>
</dbReference>
<feature type="transmembrane region" description="Helical" evidence="8">
    <location>
        <begin position="170"/>
        <end position="192"/>
    </location>
</feature>
<feature type="transmembrane region" description="Helical" evidence="8">
    <location>
        <begin position="343"/>
        <end position="361"/>
    </location>
</feature>
<feature type="region of interest" description="Disordered" evidence="7">
    <location>
        <begin position="202"/>
        <end position="249"/>
    </location>
</feature>
<dbReference type="Gene3D" id="1.20.1250.20">
    <property type="entry name" value="MFS general substrate transporter like domains"/>
    <property type="match status" value="1"/>
</dbReference>
<comment type="subcellular location">
    <subcellularLocation>
        <location evidence="1">Membrane</location>
        <topology evidence="1">Multi-pass membrane protein</topology>
    </subcellularLocation>
</comment>
<evidence type="ECO:0000256" key="6">
    <source>
        <dbReference type="ARBA" id="ARBA00023136"/>
    </source>
</evidence>
<feature type="transmembrane region" description="Helical" evidence="8">
    <location>
        <begin position="274"/>
        <end position="297"/>
    </location>
</feature>
<dbReference type="Pfam" id="PF01770">
    <property type="entry name" value="Folate_carrier"/>
    <property type="match status" value="1"/>
</dbReference>
<dbReference type="NCBIfam" id="TIGR00806">
    <property type="entry name" value="rfc"/>
    <property type="match status" value="1"/>
</dbReference>
<dbReference type="GO" id="GO:0015234">
    <property type="term" value="F:thiamine transmembrane transporter activity"/>
    <property type="evidence" value="ECO:0007669"/>
    <property type="project" value="TreeGrafter"/>
</dbReference>
<accession>A0A093GBJ8</accession>
<keyword evidence="3" id="KW-0813">Transport</keyword>
<dbReference type="PANTHER" id="PTHR10686">
    <property type="entry name" value="FOLATE TRANSPORTER"/>
    <property type="match status" value="1"/>
</dbReference>
<keyword evidence="6 8" id="KW-0472">Membrane</keyword>
<evidence type="ECO:0000313" key="9">
    <source>
        <dbReference type="EMBL" id="KFV64159.1"/>
    </source>
</evidence>
<dbReference type="SUPFAM" id="SSF103473">
    <property type="entry name" value="MFS general substrate transporter"/>
    <property type="match status" value="1"/>
</dbReference>
<feature type="transmembrane region" description="Helical" evidence="8">
    <location>
        <begin position="435"/>
        <end position="458"/>
    </location>
</feature>
<evidence type="ECO:0000256" key="1">
    <source>
        <dbReference type="ARBA" id="ARBA00004141"/>
    </source>
</evidence>
<feature type="transmembrane region" description="Helical" evidence="8">
    <location>
        <begin position="143"/>
        <end position="164"/>
    </location>
</feature>
<comment type="similarity">
    <text evidence="2">Belongs to the reduced folate carrier (RFC) transporter (TC 2.A.48) family.</text>
</comment>
<feature type="transmembrane region" description="Helical" evidence="8">
    <location>
        <begin position="373"/>
        <end position="394"/>
    </location>
</feature>
<feature type="compositionally biased region" description="Basic and acidic residues" evidence="7">
    <location>
        <begin position="219"/>
        <end position="231"/>
    </location>
</feature>
<dbReference type="InterPro" id="IPR002666">
    <property type="entry name" value="Folate_carrier"/>
</dbReference>
<dbReference type="PIRSF" id="PIRSF028739">
    <property type="entry name" value="Folate_carrier"/>
    <property type="match status" value="1"/>
</dbReference>
<evidence type="ECO:0000256" key="2">
    <source>
        <dbReference type="ARBA" id="ARBA00005773"/>
    </source>
</evidence>
<feature type="transmembrane region" description="Helical" evidence="8">
    <location>
        <begin position="401"/>
        <end position="423"/>
    </location>
</feature>
<evidence type="ECO:0000256" key="8">
    <source>
        <dbReference type="SAM" id="Phobius"/>
    </source>
</evidence>
<feature type="compositionally biased region" description="Basic and acidic residues" evidence="7">
    <location>
        <begin position="239"/>
        <end position="249"/>
    </location>
</feature>
<dbReference type="PANTHER" id="PTHR10686:SF37">
    <property type="entry name" value="THIAMINE TRANSPORTER 2"/>
    <property type="match status" value="1"/>
</dbReference>
<proteinExistence type="inferred from homology"/>
<keyword evidence="4 8" id="KW-0812">Transmembrane</keyword>
<evidence type="ECO:0000256" key="4">
    <source>
        <dbReference type="ARBA" id="ARBA00022692"/>
    </source>
</evidence>
<feature type="transmembrane region" description="Helical" evidence="8">
    <location>
        <begin position="84"/>
        <end position="105"/>
    </location>
</feature>
<dbReference type="EMBL" id="KL215309">
    <property type="protein sequence ID" value="KFV64159.1"/>
    <property type="molecule type" value="Genomic_DNA"/>
</dbReference>
<feature type="transmembrane region" description="Helical" evidence="8">
    <location>
        <begin position="111"/>
        <end position="131"/>
    </location>
</feature>
<evidence type="ECO:0000256" key="3">
    <source>
        <dbReference type="ARBA" id="ARBA00022448"/>
    </source>
</evidence>
<feature type="transmembrane region" description="Helical" evidence="8">
    <location>
        <begin position="51"/>
        <end position="72"/>
    </location>
</feature>
<gene>
    <name evidence="9" type="ORF">N307_05450</name>
</gene>
<dbReference type="FunFam" id="1.20.1250.20:FF:000225">
    <property type="entry name" value="Solute carrier family 19 member 1"/>
    <property type="match status" value="1"/>
</dbReference>
<evidence type="ECO:0000256" key="5">
    <source>
        <dbReference type="ARBA" id="ARBA00022989"/>
    </source>
</evidence>
<sequence>MDCWKGTEGRSWIYPTLIICANGFFSTMRPSEAFLTPYLTGPDKNLTLEEVTSKIFPVWTYSYLALLVPVFLMTDYVRYKPVLLLQGVSFIVTWLLLLFAQGVVAMQLVEFFYGLVTASEVAYYAYIYSVISTDHYQKATSYCRSVTLAAATIAATLGQLLVSLAHVSYFHLNAITLASVSLAFVCSFFLPMPQKSMFFHRKDSPETLPGPHKAGTTLDSHRPSNCQEDKSSTVSAERPAPEKPAEKAKPQNHMLRVLVQLGQDLRDCYSSSKLLCWSLWWALATAGFNQVVNYIQVLWDTRAPSHSSAVYNGAVEAIATFLGSATSMAVGYVKLNWDLSGELALGVFSAMDAGALFLMHFTENIWACYAGYLVFKACYMLLITIATFQIAVILSMERYALVFGFNNFIALVIQTILTVVVVDPKGLALAVNTQFLIYSSYFTVIAGIFLIRSAYTVISSKRRSVSMDGEIT</sequence>
<reference evidence="9 10" key="1">
    <citation type="submission" date="2014-04" db="EMBL/GenBank/DDBJ databases">
        <title>Genome evolution of avian class.</title>
        <authorList>
            <person name="Zhang G."/>
            <person name="Li C."/>
        </authorList>
    </citation>
    <scope>NUCLEOTIDE SEQUENCE [LARGE SCALE GENOMIC DNA]</scope>
    <source>
        <strain evidence="9">BGI_N307</strain>
    </source>
</reference>
<feature type="non-terminal residue" evidence="9">
    <location>
        <position position="472"/>
    </location>
</feature>
<feature type="transmembrane region" description="Helical" evidence="8">
    <location>
        <begin position="12"/>
        <end position="31"/>
    </location>
</feature>
<dbReference type="STRING" id="118200.A0A093GBJ8"/>
<feature type="transmembrane region" description="Helical" evidence="8">
    <location>
        <begin position="309"/>
        <end position="331"/>
    </location>
</feature>
<dbReference type="Proteomes" id="UP000053875">
    <property type="component" value="Unassembled WGS sequence"/>
</dbReference>
<name>A0A093GBJ8_DRYPU</name>